<dbReference type="EMBL" id="NGJU01000031">
    <property type="protein sequence ID" value="RST91331.1"/>
    <property type="molecule type" value="Genomic_DNA"/>
</dbReference>
<keyword evidence="1" id="KW-0175">Coiled coil</keyword>
<proteinExistence type="predicted"/>
<keyword evidence="3" id="KW-1185">Reference proteome</keyword>
<evidence type="ECO:0000313" key="3">
    <source>
        <dbReference type="Proteomes" id="UP000287239"/>
    </source>
</evidence>
<accession>A0A429ZCA9</accession>
<comment type="caution">
    <text evidence="2">The sequence shown here is derived from an EMBL/GenBank/DDBJ whole genome shotgun (WGS) entry which is preliminary data.</text>
</comment>
<feature type="coiled-coil region" evidence="1">
    <location>
        <begin position="126"/>
        <end position="153"/>
    </location>
</feature>
<evidence type="ECO:0000313" key="2">
    <source>
        <dbReference type="EMBL" id="RST91331.1"/>
    </source>
</evidence>
<sequence length="427" mass="50394">MQPIINIKARIFKEISTRNDQNCVILKESQVSYRKLTQLTLFCKQQGIPTELFGPACYLFIDYWPRFFPYFDLHEAYYEYSEAGDFALTICYYKKPNRLRGQTRNLREKSPNLFAVCLREVELKKVARKDQELSNRQDKIVKLEEKYKFLKKSSKEDIKEKKHHLNVVLSKYEEVELEKQVLAQETTYKAQTIETLQEVLKELETELNTVKTELKEEQQANQTALKSLQQQVKPADVTSLVTERLDLETVSTAITPSWESQTRVKRTKEPLTETKELISKSEAFIKETDPTEKLAYQREFERQIKERFREAQRPAGNSKVRIAEADLAELKYQLKNLKSSWDELPMIDLTELEVIFFEWCQLYIDQLDEFKEELTARIKREVLRKGSYLTTKAMLHKLQGYSLLCIYIEEIIHLQGSRQLDLLIGRD</sequence>
<dbReference type="AlphaFoldDB" id="A0A429ZCA9"/>
<reference evidence="2 3" key="1">
    <citation type="submission" date="2017-05" db="EMBL/GenBank/DDBJ databases">
        <title>Vagococcus spp. assemblies.</title>
        <authorList>
            <person name="Gulvik C.A."/>
        </authorList>
    </citation>
    <scope>NUCLEOTIDE SEQUENCE [LARGE SCALE GENOMIC DNA]</scope>
    <source>
        <strain evidence="2 3">NCFB 2777</strain>
    </source>
</reference>
<dbReference type="Proteomes" id="UP000287239">
    <property type="component" value="Unassembled WGS sequence"/>
</dbReference>
<gene>
    <name evidence="2" type="ORF">CBF35_14485</name>
</gene>
<organism evidence="2 3">
    <name type="scientific">Vagococcus salmoninarum</name>
    <dbReference type="NCBI Taxonomy" id="2739"/>
    <lineage>
        <taxon>Bacteria</taxon>
        <taxon>Bacillati</taxon>
        <taxon>Bacillota</taxon>
        <taxon>Bacilli</taxon>
        <taxon>Lactobacillales</taxon>
        <taxon>Enterococcaceae</taxon>
        <taxon>Vagococcus</taxon>
    </lineage>
</organism>
<name>A0A429ZCA9_9ENTE</name>
<feature type="coiled-coil region" evidence="1">
    <location>
        <begin position="193"/>
        <end position="231"/>
    </location>
</feature>
<protein>
    <submittedName>
        <fullName evidence="2">Uncharacterized protein</fullName>
    </submittedName>
</protein>
<evidence type="ECO:0000256" key="1">
    <source>
        <dbReference type="SAM" id="Coils"/>
    </source>
</evidence>